<sequence length="160" mass="17315">MMPGLRHCSATVIVPAVTYLIDESSREVRDFVCQCCGGAADRTWAHVNDDNGAAAVYFASCYHHNGVHEAWIDAILGTWGDDRHDDHVTFGCRVGPVQGSPAPAATLVDGGAVAPDAPIFGHKLSRAEGLAHPRLADFWRLVDTVLEKDELVRRHVYGAV</sequence>
<dbReference type="Proteomes" id="UP000199645">
    <property type="component" value="Unassembled WGS sequence"/>
</dbReference>
<proteinExistence type="predicted"/>
<organism evidence="1 2">
    <name type="scientific">Actinoplanes philippinensis</name>
    <dbReference type="NCBI Taxonomy" id="35752"/>
    <lineage>
        <taxon>Bacteria</taxon>
        <taxon>Bacillati</taxon>
        <taxon>Actinomycetota</taxon>
        <taxon>Actinomycetes</taxon>
        <taxon>Micromonosporales</taxon>
        <taxon>Micromonosporaceae</taxon>
        <taxon>Actinoplanes</taxon>
    </lineage>
</organism>
<name>A0A1I2JAH6_9ACTN</name>
<accession>A0A1I2JAH6</accession>
<dbReference type="EMBL" id="FONV01000012">
    <property type="protein sequence ID" value="SFF51805.1"/>
    <property type="molecule type" value="Genomic_DNA"/>
</dbReference>
<evidence type="ECO:0000313" key="1">
    <source>
        <dbReference type="EMBL" id="SFF51805.1"/>
    </source>
</evidence>
<evidence type="ECO:0000313" key="2">
    <source>
        <dbReference type="Proteomes" id="UP000199645"/>
    </source>
</evidence>
<dbReference type="AlphaFoldDB" id="A0A1I2JAH6"/>
<protein>
    <submittedName>
        <fullName evidence="1">Uncharacterized protein</fullName>
    </submittedName>
</protein>
<keyword evidence="2" id="KW-1185">Reference proteome</keyword>
<gene>
    <name evidence="1" type="ORF">SAMN05421541_11223</name>
</gene>
<reference evidence="1 2" key="1">
    <citation type="submission" date="2016-10" db="EMBL/GenBank/DDBJ databases">
        <authorList>
            <person name="de Groot N.N."/>
        </authorList>
    </citation>
    <scope>NUCLEOTIDE SEQUENCE [LARGE SCALE GENOMIC DNA]</scope>
    <source>
        <strain evidence="1 2">DSM 43019</strain>
    </source>
</reference>